<feature type="domain" description="HTH lacI-type" evidence="4">
    <location>
        <begin position="13"/>
        <end position="67"/>
    </location>
</feature>
<dbReference type="Gene3D" id="3.40.50.2300">
    <property type="match status" value="2"/>
</dbReference>
<dbReference type="KEGG" id="agy:ATC03_03630"/>
<dbReference type="PROSITE" id="PS00356">
    <property type="entry name" value="HTH_LACI_1"/>
    <property type="match status" value="1"/>
</dbReference>
<dbReference type="RefSeq" id="WP_067881308.1">
    <property type="nucleotide sequence ID" value="NZ_CP013979.1"/>
</dbReference>
<keyword evidence="3" id="KW-0804">Transcription</keyword>
<dbReference type="PANTHER" id="PTHR30146:SF109">
    <property type="entry name" value="HTH-TYPE TRANSCRIPTIONAL REGULATOR GALS"/>
    <property type="match status" value="1"/>
</dbReference>
<dbReference type="PANTHER" id="PTHR30146">
    <property type="entry name" value="LACI-RELATED TRANSCRIPTIONAL REPRESSOR"/>
    <property type="match status" value="1"/>
</dbReference>
<dbReference type="CDD" id="cd01574">
    <property type="entry name" value="PBP1_LacI"/>
    <property type="match status" value="1"/>
</dbReference>
<dbReference type="SMART" id="SM00354">
    <property type="entry name" value="HTH_LACI"/>
    <property type="match status" value="1"/>
</dbReference>
<dbReference type="InterPro" id="IPR010982">
    <property type="entry name" value="Lambda_DNA-bd_dom_sf"/>
</dbReference>
<proteinExistence type="predicted"/>
<dbReference type="EMBL" id="CP013979">
    <property type="protein sequence ID" value="ANJ28690.1"/>
    <property type="molecule type" value="Genomic_DNA"/>
</dbReference>
<dbReference type="InterPro" id="IPR046335">
    <property type="entry name" value="LacI/GalR-like_sensor"/>
</dbReference>
<dbReference type="CDD" id="cd01392">
    <property type="entry name" value="HTH_LacI"/>
    <property type="match status" value="1"/>
</dbReference>
<reference evidence="6" key="2">
    <citation type="submission" date="2016-01" db="EMBL/GenBank/DDBJ databases">
        <title>Complete genome sequence of Agromyces aureus AR33T and comparison with related organisms.</title>
        <authorList>
            <person name="Corretto E."/>
            <person name="Antonielli L."/>
            <person name="Sessitsch A."/>
            <person name="Brader G."/>
        </authorList>
    </citation>
    <scope>NUCLEOTIDE SEQUENCE [LARGE SCALE GENOMIC DNA]</scope>
    <source>
        <strain evidence="6">AR33</strain>
    </source>
</reference>
<dbReference type="Pfam" id="PF13377">
    <property type="entry name" value="Peripla_BP_3"/>
    <property type="match status" value="1"/>
</dbReference>
<evidence type="ECO:0000259" key="4">
    <source>
        <dbReference type="PROSITE" id="PS50932"/>
    </source>
</evidence>
<dbReference type="STRING" id="453304.ATC03_03630"/>
<evidence type="ECO:0000256" key="3">
    <source>
        <dbReference type="ARBA" id="ARBA00023163"/>
    </source>
</evidence>
<dbReference type="Proteomes" id="UP000078437">
    <property type="component" value="Chromosome"/>
</dbReference>
<protein>
    <submittedName>
        <fullName evidence="5">Transcriptional regulator</fullName>
    </submittedName>
</protein>
<evidence type="ECO:0000256" key="1">
    <source>
        <dbReference type="ARBA" id="ARBA00023015"/>
    </source>
</evidence>
<organism evidence="5 6">
    <name type="scientific">Agromyces aureus</name>
    <dbReference type="NCBI Taxonomy" id="453304"/>
    <lineage>
        <taxon>Bacteria</taxon>
        <taxon>Bacillati</taxon>
        <taxon>Actinomycetota</taxon>
        <taxon>Actinomycetes</taxon>
        <taxon>Micrococcales</taxon>
        <taxon>Microbacteriaceae</taxon>
        <taxon>Agromyces</taxon>
    </lineage>
</organism>
<dbReference type="GO" id="GO:0000976">
    <property type="term" value="F:transcription cis-regulatory region binding"/>
    <property type="evidence" value="ECO:0007669"/>
    <property type="project" value="TreeGrafter"/>
</dbReference>
<keyword evidence="2" id="KW-0238">DNA-binding</keyword>
<dbReference type="SUPFAM" id="SSF47413">
    <property type="entry name" value="lambda repressor-like DNA-binding domains"/>
    <property type="match status" value="1"/>
</dbReference>
<dbReference type="PROSITE" id="PS50932">
    <property type="entry name" value="HTH_LACI_2"/>
    <property type="match status" value="1"/>
</dbReference>
<accession>A0A191WK48</accession>
<evidence type="ECO:0000313" key="6">
    <source>
        <dbReference type="Proteomes" id="UP000078437"/>
    </source>
</evidence>
<dbReference type="Pfam" id="PF00356">
    <property type="entry name" value="LacI"/>
    <property type="match status" value="1"/>
</dbReference>
<dbReference type="SUPFAM" id="SSF53822">
    <property type="entry name" value="Periplasmic binding protein-like I"/>
    <property type="match status" value="1"/>
</dbReference>
<evidence type="ECO:0000256" key="2">
    <source>
        <dbReference type="ARBA" id="ARBA00023125"/>
    </source>
</evidence>
<gene>
    <name evidence="5" type="ORF">ATC03_03630</name>
</gene>
<dbReference type="Gene3D" id="1.10.260.40">
    <property type="entry name" value="lambda repressor-like DNA-binding domains"/>
    <property type="match status" value="1"/>
</dbReference>
<dbReference type="InterPro" id="IPR028082">
    <property type="entry name" value="Peripla_BP_I"/>
</dbReference>
<keyword evidence="6" id="KW-1185">Reference proteome</keyword>
<dbReference type="OrthoDB" id="9785139at2"/>
<name>A0A191WK48_9MICO</name>
<keyword evidence="1" id="KW-0805">Transcription regulation</keyword>
<dbReference type="GO" id="GO:0003700">
    <property type="term" value="F:DNA-binding transcription factor activity"/>
    <property type="evidence" value="ECO:0007669"/>
    <property type="project" value="TreeGrafter"/>
</dbReference>
<sequence>MSDVESGDRPEKLGIREVAVLAGVSHMTVSRVLNGHPNIRPSTRQRVMDVIEQLDFKPNSAARALATQRTQRIGVIVDSSVEFGPTSTLRGLEFAARSGGYSVTSVAMQDDASLTPEAAVGHLIAEGVDALCVVAPRSSSVSALRRISIDVPVLVVKAAKDPNFLTVSVDQQLGTTLAVDHLVALGHRDILHLAGPLDWLDARGRERAFHARIEQWGLKVRPIVVGDWTADFGYDYAVGLKGVPEYTAMFVANDEMAFGVVHGFHDRGIRVPEDVSVIGFDDLPLSRHFIPPLTTVTQDFYALGVKAMEVLRAALEGREIPQRSKIPSELVVRASTAPPRSS</sequence>
<reference evidence="5 6" key="1">
    <citation type="journal article" date="2016" name="Int. J. Syst. Evol. Microbiol.">
        <title>Agromyces aureus sp. nov., isolated from the rhizosphere of Salix caprea L. grown in a heavy-metal-contaminated soil.</title>
        <authorList>
            <person name="Corretto E."/>
            <person name="Antonielli L."/>
            <person name="Sessitsch A."/>
            <person name="Compant S."/>
            <person name="Gorfer M."/>
            <person name="Kuffner M."/>
            <person name="Brader G."/>
        </authorList>
    </citation>
    <scope>NUCLEOTIDE SEQUENCE [LARGE SCALE GENOMIC DNA]</scope>
    <source>
        <strain evidence="5 6">AR33</strain>
    </source>
</reference>
<dbReference type="AlphaFoldDB" id="A0A191WK48"/>
<evidence type="ECO:0000313" key="5">
    <source>
        <dbReference type="EMBL" id="ANJ28690.1"/>
    </source>
</evidence>
<dbReference type="InterPro" id="IPR000843">
    <property type="entry name" value="HTH_LacI"/>
</dbReference>